<organism evidence="1">
    <name type="scientific">Faxonius propinquus nudivirus</name>
    <dbReference type="NCBI Taxonomy" id="3139431"/>
    <lineage>
        <taxon>Viruses</taxon>
        <taxon>Viruses incertae sedis</taxon>
        <taxon>Naldaviricetes</taxon>
        <taxon>Lefavirales</taxon>
        <taxon>Nudiviridae</taxon>
    </lineage>
</organism>
<protein>
    <submittedName>
        <fullName evidence="1">Uncharacterized protein</fullName>
    </submittedName>
</protein>
<proteinExistence type="predicted"/>
<dbReference type="EMBL" id="PP955094">
    <property type="protein sequence ID" value="XCH39339.1"/>
    <property type="molecule type" value="Genomic_DNA"/>
</dbReference>
<sequence length="144" mass="16913">MKVFIFFADIDGFIASYKYDQIQNINNINKFKYISNANGLISNYYIDKKLIIGDVLFHFNDIEQISYFIIINYYSVRLAGPSNFNWSAFINNLLSLFTDTSDLIYLHLNNNKNIINKETSYNTRSLFVESILKNISKKYQITIE</sequence>
<name>A0AAU8GFB1_9VIRU</name>
<gene>
    <name evidence="1" type="ORF">FpNV_094</name>
</gene>
<evidence type="ECO:0000313" key="1">
    <source>
        <dbReference type="EMBL" id="XCH39339.1"/>
    </source>
</evidence>
<accession>A0AAU8GFB1</accession>
<reference evidence="1" key="1">
    <citation type="submission" date="2024-06" db="EMBL/GenBank/DDBJ databases">
        <title>North American crayfish harbour diverse members of the Nudiviridae.</title>
        <authorList>
            <person name="Stratton C."/>
            <person name="Bojko J."/>
        </authorList>
    </citation>
    <scope>NUCLEOTIDE SEQUENCE</scope>
    <source>
        <strain evidence="1">142H</strain>
    </source>
</reference>